<gene>
    <name evidence="1" type="ORF">B0A70_00890</name>
    <name evidence="2" type="ORF">SAMN05421796_10493</name>
</gene>
<dbReference type="OrthoDB" id="1086493at2"/>
<dbReference type="GO" id="GO:0006313">
    <property type="term" value="P:DNA transposition"/>
    <property type="evidence" value="ECO:0007669"/>
    <property type="project" value="InterPro"/>
</dbReference>
<sequence>MLAGLSKAITVFLSPERSGLDAVEIYTHSAPLSVAFPSLTNNVPDVVVSFIYNFLNKKHIKNQEKRVSGNISSLIRNTKDVAGAKILLNSNPKKIYIDKLQNYQYLISKEIHSIQKFSTNSIERKNLSIRTHLKRLNRGTICFSKNLLILSSILKIYF</sequence>
<dbReference type="Proteomes" id="UP000186246">
    <property type="component" value="Unassembled WGS sequence"/>
</dbReference>
<organism evidence="2 3">
    <name type="scientific">Chryseobacterium piscicola</name>
    <dbReference type="NCBI Taxonomy" id="551459"/>
    <lineage>
        <taxon>Bacteria</taxon>
        <taxon>Pseudomonadati</taxon>
        <taxon>Bacteroidota</taxon>
        <taxon>Flavobacteriia</taxon>
        <taxon>Flavobacteriales</taxon>
        <taxon>Weeksellaceae</taxon>
        <taxon>Chryseobacterium group</taxon>
        <taxon>Chryseobacterium</taxon>
    </lineage>
</organism>
<proteinExistence type="predicted"/>
<accession>A0A1N7M9M4</accession>
<dbReference type="InterPro" id="IPR005063">
    <property type="entry name" value="Transposase_27"/>
</dbReference>
<evidence type="ECO:0000313" key="2">
    <source>
        <dbReference type="EMBL" id="SIS82752.1"/>
    </source>
</evidence>
<evidence type="ECO:0000313" key="1">
    <source>
        <dbReference type="EMBL" id="PQA98170.1"/>
    </source>
</evidence>
<keyword evidence="4" id="KW-1185">Reference proteome</keyword>
<dbReference type="AlphaFoldDB" id="A0A1N7M9M4"/>
<reference evidence="1 4" key="1">
    <citation type="submission" date="2016-11" db="EMBL/GenBank/DDBJ databases">
        <title>Whole genomes of Flavobacteriaceae.</title>
        <authorList>
            <person name="Stine C."/>
            <person name="Li C."/>
            <person name="Tadesse D."/>
        </authorList>
    </citation>
    <scope>NUCLEOTIDE SEQUENCE [LARGE SCALE GENOMIC DNA]</scope>
    <source>
        <strain evidence="1 4">DSM 21068</strain>
    </source>
</reference>
<dbReference type="Proteomes" id="UP000238314">
    <property type="component" value="Unassembled WGS sequence"/>
</dbReference>
<evidence type="ECO:0000313" key="4">
    <source>
        <dbReference type="Proteomes" id="UP000238314"/>
    </source>
</evidence>
<dbReference type="EMBL" id="MUGO01000001">
    <property type="protein sequence ID" value="PQA98170.1"/>
    <property type="molecule type" value="Genomic_DNA"/>
</dbReference>
<dbReference type="GO" id="GO:0003677">
    <property type="term" value="F:DNA binding"/>
    <property type="evidence" value="ECO:0007669"/>
    <property type="project" value="InterPro"/>
</dbReference>
<protein>
    <submittedName>
        <fullName evidence="2">IS1 transposase</fullName>
    </submittedName>
</protein>
<reference evidence="2" key="3">
    <citation type="submission" date="2017-01" db="EMBL/GenBank/DDBJ databases">
        <authorList>
            <person name="Mah S.A."/>
            <person name="Swanson W.J."/>
            <person name="Moy G.W."/>
            <person name="Vacquier V.D."/>
        </authorList>
    </citation>
    <scope>NUCLEOTIDE SEQUENCE [LARGE SCALE GENOMIC DNA]</scope>
    <source>
        <strain evidence="2">DSM 21068</strain>
    </source>
</reference>
<name>A0A1N7M9M4_9FLAO</name>
<reference evidence="3" key="2">
    <citation type="submission" date="2017-01" db="EMBL/GenBank/DDBJ databases">
        <authorList>
            <person name="Varghese N."/>
            <person name="Submissions S."/>
        </authorList>
    </citation>
    <scope>NUCLEOTIDE SEQUENCE [LARGE SCALE GENOMIC DNA]</scope>
    <source>
        <strain evidence="3">DSM 21068</strain>
    </source>
</reference>
<dbReference type="EMBL" id="FTOJ01000004">
    <property type="protein sequence ID" value="SIS82752.1"/>
    <property type="molecule type" value="Genomic_DNA"/>
</dbReference>
<dbReference type="GO" id="GO:0004803">
    <property type="term" value="F:transposase activity"/>
    <property type="evidence" value="ECO:0007669"/>
    <property type="project" value="InterPro"/>
</dbReference>
<dbReference type="STRING" id="551459.SAMN05421796_10493"/>
<evidence type="ECO:0000313" key="3">
    <source>
        <dbReference type="Proteomes" id="UP000186246"/>
    </source>
</evidence>
<dbReference type="Pfam" id="PF03400">
    <property type="entry name" value="DDE_Tnp_IS1"/>
    <property type="match status" value="1"/>
</dbReference>